<evidence type="ECO:0000313" key="13">
    <source>
        <dbReference type="EMBL" id="AET68501.1"/>
    </source>
</evidence>
<dbReference type="STRING" id="768706.Desor_2975"/>
<dbReference type="AlphaFoldDB" id="G7WGR5"/>
<comment type="catalytic activity">
    <reaction evidence="8">
        <text>2 acetyl-CoA = acetoacetyl-CoA + CoA</text>
        <dbReference type="Rhea" id="RHEA:21036"/>
        <dbReference type="ChEBI" id="CHEBI:57286"/>
        <dbReference type="ChEBI" id="CHEBI:57287"/>
        <dbReference type="ChEBI" id="CHEBI:57288"/>
        <dbReference type="EC" id="2.3.1.9"/>
    </reaction>
</comment>
<dbReference type="InterPro" id="IPR020616">
    <property type="entry name" value="Thiolase_N"/>
</dbReference>
<dbReference type="Pfam" id="PF02803">
    <property type="entry name" value="Thiolase_C"/>
    <property type="match status" value="1"/>
</dbReference>
<dbReference type="InterPro" id="IPR020615">
    <property type="entry name" value="Thiolase_acyl_enz_int_AS"/>
</dbReference>
<sequence length="408" mass="43080">MREVVIVDMARSAVGKHGGTIKDVPALDLIVQVAEVVVERNKSKVKPEMYDYVILGQVKQNTAAANIARNVSLKIGLPEEVPAACVTMACGSGLLSIEEGAEFIRNGFAEIILAGGVESMSGGEFFLSYNSNQAFGTGPVQLLDSIVSGGPGAAPVERYGNIPMGITAENLVDRFHISREEQDVFGLRSQDRALKAIANGDFEAEIVPIKYQKADGSTGTFVVDEYPRVTSMEALGKLKPAFKKDGTVTAGNSSGRNDGAAVALIMSREKADQLGIKPRARFVSAGIAGVDPTIMGRGPVPAVTIAMQKAGLTLKDIDAVELNEAFAGQSLAVFREWKDQWGVSDEWLDQHVNLWGGAIAIGHPLGGSGAIITTKLLHGLERIEGRYGLSTMCCGGGIGVAGIIERLA</sequence>
<evidence type="ECO:0000256" key="8">
    <source>
        <dbReference type="ARBA" id="ARBA00051550"/>
    </source>
</evidence>
<dbReference type="PATRIC" id="fig|768706.3.peg.2988"/>
<evidence type="ECO:0000256" key="5">
    <source>
        <dbReference type="ARBA" id="ARBA00023315"/>
    </source>
</evidence>
<evidence type="ECO:0000256" key="7">
    <source>
        <dbReference type="ARBA" id="ARBA00044137"/>
    </source>
</evidence>
<feature type="domain" description="Thiolase C-terminal" evidence="12">
    <location>
        <begin position="277"/>
        <end position="406"/>
    </location>
</feature>
<keyword evidence="4 10" id="KW-0808">Transferase</keyword>
<dbReference type="InterPro" id="IPR020610">
    <property type="entry name" value="Thiolase_AS"/>
</dbReference>
<feature type="active site" description="Proton acceptor" evidence="9">
    <location>
        <position position="363"/>
    </location>
</feature>
<comment type="similarity">
    <text evidence="2 10">Belongs to the thiolase-like superfamily. Thiolase family.</text>
</comment>
<dbReference type="PANTHER" id="PTHR18919:SF107">
    <property type="entry name" value="ACETYL-COA ACETYLTRANSFERASE, CYTOSOLIC"/>
    <property type="match status" value="1"/>
</dbReference>
<dbReference type="InterPro" id="IPR016039">
    <property type="entry name" value="Thiolase-like"/>
</dbReference>
<dbReference type="PROSITE" id="PS00737">
    <property type="entry name" value="THIOLASE_2"/>
    <property type="match status" value="1"/>
</dbReference>
<accession>G7WGR5</accession>
<dbReference type="RefSeq" id="WP_014185309.1">
    <property type="nucleotide sequence ID" value="NC_016584.1"/>
</dbReference>
<dbReference type="PROSITE" id="PS00098">
    <property type="entry name" value="THIOLASE_1"/>
    <property type="match status" value="1"/>
</dbReference>
<dbReference type="PROSITE" id="PS00099">
    <property type="entry name" value="THIOLASE_3"/>
    <property type="match status" value="1"/>
</dbReference>
<evidence type="ECO:0000256" key="3">
    <source>
        <dbReference type="ARBA" id="ARBA00012705"/>
    </source>
</evidence>
<dbReference type="GO" id="GO:0005737">
    <property type="term" value="C:cytoplasm"/>
    <property type="evidence" value="ECO:0007669"/>
    <property type="project" value="UniProtKB-SubCell"/>
</dbReference>
<dbReference type="eggNOG" id="COG0183">
    <property type="taxonomic scope" value="Bacteria"/>
</dbReference>
<dbReference type="InterPro" id="IPR002155">
    <property type="entry name" value="Thiolase"/>
</dbReference>
<dbReference type="HOGENOM" id="CLU_031026_0_0_9"/>
<dbReference type="Pfam" id="PF00108">
    <property type="entry name" value="Thiolase_N"/>
    <property type="match status" value="1"/>
</dbReference>
<evidence type="ECO:0000256" key="6">
    <source>
        <dbReference type="ARBA" id="ARBA00030755"/>
    </source>
</evidence>
<dbReference type="PIRSF" id="PIRSF000429">
    <property type="entry name" value="Ac-CoA_Ac_transf"/>
    <property type="match status" value="1"/>
</dbReference>
<reference evidence="13 14" key="2">
    <citation type="journal article" date="2012" name="J. Bacteriol.">
        <title>Complete genome sequences of Desulfosporosinus orientis DSM765T, Desulfosporosinus youngiae DSM17734T, Desulfosporosinus meridiei DSM13257T, and Desulfosporosinus acidiphilus DSM22704T.</title>
        <authorList>
            <person name="Pester M."/>
            <person name="Brambilla E."/>
            <person name="Alazard D."/>
            <person name="Rattei T."/>
            <person name="Weinmaier T."/>
            <person name="Han J."/>
            <person name="Lucas S."/>
            <person name="Lapidus A."/>
            <person name="Cheng J.F."/>
            <person name="Goodwin L."/>
            <person name="Pitluck S."/>
            <person name="Peters L."/>
            <person name="Ovchinnikova G."/>
            <person name="Teshima H."/>
            <person name="Detter J.C."/>
            <person name="Han C.S."/>
            <person name="Tapia R."/>
            <person name="Land M.L."/>
            <person name="Hauser L."/>
            <person name="Kyrpides N.C."/>
            <person name="Ivanova N.N."/>
            <person name="Pagani I."/>
            <person name="Huntmann M."/>
            <person name="Wei C.L."/>
            <person name="Davenport K.W."/>
            <person name="Daligault H."/>
            <person name="Chain P.S."/>
            <person name="Chen A."/>
            <person name="Mavromatis K."/>
            <person name="Markowitz V."/>
            <person name="Szeto E."/>
            <person name="Mikhailova N."/>
            <person name="Pati A."/>
            <person name="Wagner M."/>
            <person name="Woyke T."/>
            <person name="Ollivier B."/>
            <person name="Klenk H.P."/>
            <person name="Spring S."/>
            <person name="Loy A."/>
        </authorList>
    </citation>
    <scope>NUCLEOTIDE SEQUENCE [LARGE SCALE GENOMIC DNA]</scope>
    <source>
        <strain evidence="14">ATCC 19365 / DSM 765 / NCIMB 8382 / VKM B-1628</strain>
    </source>
</reference>
<reference evidence="14" key="1">
    <citation type="submission" date="2011-11" db="EMBL/GenBank/DDBJ databases">
        <title>Complete sequence of Desulfosporosinus orientis DSM 765.</title>
        <authorList>
            <person name="Lucas S."/>
            <person name="Han J."/>
            <person name="Lapidus A."/>
            <person name="Cheng J.-F."/>
            <person name="Goodwin L."/>
            <person name="Pitluck S."/>
            <person name="Peters L."/>
            <person name="Ovchinnikova G."/>
            <person name="Teshima H."/>
            <person name="Detter J.C."/>
            <person name="Han C."/>
            <person name="Tapia R."/>
            <person name="Land M."/>
            <person name="Hauser L."/>
            <person name="Kyrpides N."/>
            <person name="Ivanova N."/>
            <person name="Pagani I."/>
            <person name="Pester M."/>
            <person name="Spring S."/>
            <person name="Ollivier B."/>
            <person name="Rattei T."/>
            <person name="Klenk H.-P."/>
            <person name="Wagner M."/>
            <person name="Loy A."/>
            <person name="Woyke T."/>
        </authorList>
    </citation>
    <scope>NUCLEOTIDE SEQUENCE [LARGE SCALE GENOMIC DNA]</scope>
    <source>
        <strain evidence="14">ATCC 19365 / DSM 765 / NCIMB 8382 / VKM B-1628</strain>
    </source>
</reference>
<dbReference type="EMBL" id="CP003108">
    <property type="protein sequence ID" value="AET68501.1"/>
    <property type="molecule type" value="Genomic_DNA"/>
</dbReference>
<proteinExistence type="inferred from homology"/>
<dbReference type="PANTHER" id="PTHR18919">
    <property type="entry name" value="ACETYL-COA C-ACYLTRANSFERASE"/>
    <property type="match status" value="1"/>
</dbReference>
<evidence type="ECO:0000259" key="12">
    <source>
        <dbReference type="Pfam" id="PF02803"/>
    </source>
</evidence>
<dbReference type="CDD" id="cd00751">
    <property type="entry name" value="thiolase"/>
    <property type="match status" value="1"/>
</dbReference>
<dbReference type="OrthoDB" id="56116at2"/>
<feature type="domain" description="Thiolase N-terminal" evidence="11">
    <location>
        <begin position="4"/>
        <end position="269"/>
    </location>
</feature>
<dbReference type="InterPro" id="IPR020617">
    <property type="entry name" value="Thiolase_C"/>
</dbReference>
<dbReference type="Proteomes" id="UP000006346">
    <property type="component" value="Chromosome"/>
</dbReference>
<feature type="active site" description="Acyl-thioester intermediate" evidence="9">
    <location>
        <position position="90"/>
    </location>
</feature>
<dbReference type="NCBIfam" id="TIGR01930">
    <property type="entry name" value="AcCoA-C-Actrans"/>
    <property type="match status" value="1"/>
</dbReference>
<dbReference type="EC" id="2.3.1.9" evidence="3"/>
<evidence type="ECO:0000256" key="2">
    <source>
        <dbReference type="ARBA" id="ARBA00010982"/>
    </source>
</evidence>
<dbReference type="FunFam" id="3.40.47.10:FF:000010">
    <property type="entry name" value="Acetyl-CoA acetyltransferase (Thiolase)"/>
    <property type="match status" value="1"/>
</dbReference>
<evidence type="ECO:0000256" key="10">
    <source>
        <dbReference type="RuleBase" id="RU003557"/>
    </source>
</evidence>
<evidence type="ECO:0000259" key="11">
    <source>
        <dbReference type="Pfam" id="PF00108"/>
    </source>
</evidence>
<name>G7WGR5_DESOD</name>
<dbReference type="KEGG" id="dor:Desor_2975"/>
<evidence type="ECO:0000256" key="1">
    <source>
        <dbReference type="ARBA" id="ARBA00004496"/>
    </source>
</evidence>
<evidence type="ECO:0000256" key="9">
    <source>
        <dbReference type="PIRSR" id="PIRSR000429-1"/>
    </source>
</evidence>
<keyword evidence="14" id="KW-1185">Reference proteome</keyword>
<keyword evidence="5 10" id="KW-0012">Acyltransferase</keyword>
<dbReference type="InterPro" id="IPR020613">
    <property type="entry name" value="Thiolase_CS"/>
</dbReference>
<evidence type="ECO:0000256" key="4">
    <source>
        <dbReference type="ARBA" id="ARBA00022679"/>
    </source>
</evidence>
<comment type="subcellular location">
    <subcellularLocation>
        <location evidence="1">Cytoplasm</location>
    </subcellularLocation>
</comment>
<dbReference type="SUPFAM" id="SSF53901">
    <property type="entry name" value="Thiolase-like"/>
    <property type="match status" value="2"/>
</dbReference>
<protein>
    <recommendedName>
        <fullName evidence="7">Acetyl-CoA acetyltransferase</fullName>
        <ecNumber evidence="3">2.3.1.9</ecNumber>
    </recommendedName>
    <alternativeName>
        <fullName evidence="6">Acetoacetyl-CoA thiolase</fullName>
    </alternativeName>
</protein>
<dbReference type="Gene3D" id="3.40.47.10">
    <property type="match status" value="1"/>
</dbReference>
<feature type="active site" description="Proton acceptor" evidence="9">
    <location>
        <position position="393"/>
    </location>
</feature>
<dbReference type="GO" id="GO:0003985">
    <property type="term" value="F:acetyl-CoA C-acetyltransferase activity"/>
    <property type="evidence" value="ECO:0007669"/>
    <property type="project" value="UniProtKB-EC"/>
</dbReference>
<gene>
    <name evidence="13" type="ordered locus">Desor_2975</name>
</gene>
<evidence type="ECO:0000313" key="14">
    <source>
        <dbReference type="Proteomes" id="UP000006346"/>
    </source>
</evidence>
<organism evidence="13 14">
    <name type="scientific">Desulfosporosinus orientis (strain ATCC 19365 / DSM 765 / NCIMB 8382 / VKM B-1628 / Singapore I)</name>
    <name type="common">Desulfotomaculum orientis</name>
    <dbReference type="NCBI Taxonomy" id="768706"/>
    <lineage>
        <taxon>Bacteria</taxon>
        <taxon>Bacillati</taxon>
        <taxon>Bacillota</taxon>
        <taxon>Clostridia</taxon>
        <taxon>Eubacteriales</taxon>
        <taxon>Desulfitobacteriaceae</taxon>
        <taxon>Desulfosporosinus</taxon>
    </lineage>
</organism>